<proteinExistence type="inferred from homology"/>
<organism evidence="9 10">
    <name type="scientific">Subtercola lobariae</name>
    <dbReference type="NCBI Taxonomy" id="1588641"/>
    <lineage>
        <taxon>Bacteria</taxon>
        <taxon>Bacillati</taxon>
        <taxon>Actinomycetota</taxon>
        <taxon>Actinomycetes</taxon>
        <taxon>Micrococcales</taxon>
        <taxon>Microbacteriaceae</taxon>
        <taxon>Subtercola</taxon>
    </lineage>
</organism>
<dbReference type="GO" id="GO:0005737">
    <property type="term" value="C:cytoplasm"/>
    <property type="evidence" value="ECO:0007669"/>
    <property type="project" value="TreeGrafter"/>
</dbReference>
<dbReference type="SMART" id="SM01060">
    <property type="entry name" value="Catalase"/>
    <property type="match status" value="1"/>
</dbReference>
<comment type="similarity">
    <text evidence="1">Belongs to the catalase family.</text>
</comment>
<dbReference type="InterPro" id="IPR011614">
    <property type="entry name" value="Catalase_core"/>
</dbReference>
<protein>
    <submittedName>
        <fullName evidence="9">Catalase</fullName>
    </submittedName>
</protein>
<evidence type="ECO:0000256" key="3">
    <source>
        <dbReference type="ARBA" id="ARBA00022617"/>
    </source>
</evidence>
<dbReference type="InterPro" id="IPR018028">
    <property type="entry name" value="Catalase"/>
</dbReference>
<keyword evidence="5" id="KW-0560">Oxidoreductase</keyword>
<dbReference type="GO" id="GO:0004096">
    <property type="term" value="F:catalase activity"/>
    <property type="evidence" value="ECO:0007669"/>
    <property type="project" value="InterPro"/>
</dbReference>
<sequence>MFETTHDVSGYTAASLFQAGARVETVVRFSTTIGHLELPDAWRDVRGFAVKFRTDDGDYDLVGNNSPVFFLNDPIKFASLVRAVAVRRGSSGQNPAGAPSFDELFDYDRLWEFFTTHTETAHQVTWLFGDRGIPLSWRHLDGFGTHTYQWVNALGERFWVKYHFISEQGTAFLDEQQVAGIEETEVGYYSADLAAAIDRGEHPAWSLFVQIMPYDEAERYRFNPFDVTKIWAKADFPLVPVGRLVLDRNPGDFEAQIEQAAFSPASIVPGVGPSPDTMLQARIASYPNFHKHRVVLDRAQRPTESAPGVDLETRAERWEDDAELLASAAAVHAEDDDFAQAGTLVRSVLDDAARTRLVTTIAQHIAPVKSPEIRERAFRYWQSVDESLGRRIRALFVEQ</sequence>
<keyword evidence="10" id="KW-1185">Reference proteome</keyword>
<keyword evidence="4" id="KW-0479">Metal-binding</keyword>
<dbReference type="PANTHER" id="PTHR11465">
    <property type="entry name" value="CATALASE"/>
    <property type="match status" value="1"/>
</dbReference>
<dbReference type="Gene3D" id="2.40.180.10">
    <property type="entry name" value="Catalase core domain"/>
    <property type="match status" value="1"/>
</dbReference>
<reference evidence="9 10" key="1">
    <citation type="journal article" date="2014" name="Int. J. Syst. Evol. Microbiol.">
        <title>Complete genome sequence of Corynebacterium casei LMG S-19264T (=DSM 44701T), isolated from a smear-ripened cheese.</title>
        <authorList>
            <consortium name="US DOE Joint Genome Institute (JGI-PGF)"/>
            <person name="Walter F."/>
            <person name="Albersmeier A."/>
            <person name="Kalinowski J."/>
            <person name="Ruckert C."/>
        </authorList>
    </citation>
    <scope>NUCLEOTIDE SEQUENCE [LARGE SCALE GENOMIC DNA]</scope>
    <source>
        <strain evidence="9 10">CGMCC 1.12976</strain>
    </source>
</reference>
<keyword evidence="7" id="KW-0376">Hydrogen peroxide</keyword>
<evidence type="ECO:0000256" key="6">
    <source>
        <dbReference type="ARBA" id="ARBA00023004"/>
    </source>
</evidence>
<dbReference type="Pfam" id="PF06628">
    <property type="entry name" value="Catalase-rel"/>
    <property type="match status" value="1"/>
</dbReference>
<dbReference type="Proteomes" id="UP000598775">
    <property type="component" value="Unassembled WGS sequence"/>
</dbReference>
<dbReference type="GO" id="GO:0042542">
    <property type="term" value="P:response to hydrogen peroxide"/>
    <property type="evidence" value="ECO:0007669"/>
    <property type="project" value="TreeGrafter"/>
</dbReference>
<gene>
    <name evidence="9" type="ORF">GCM10011399_14930</name>
</gene>
<comment type="caution">
    <text evidence="9">The sequence shown here is derived from an EMBL/GenBank/DDBJ whole genome shotgun (WGS) entry which is preliminary data.</text>
</comment>
<dbReference type="InterPro" id="IPR020835">
    <property type="entry name" value="Catalase_sf"/>
</dbReference>
<keyword evidence="6" id="KW-0408">Iron</keyword>
<evidence type="ECO:0000313" key="9">
    <source>
        <dbReference type="EMBL" id="GGF22295.1"/>
    </source>
</evidence>
<dbReference type="AlphaFoldDB" id="A0A917B5J5"/>
<accession>A0A917B5J5</accession>
<dbReference type="SUPFAM" id="SSF56634">
    <property type="entry name" value="Heme-dependent catalase-like"/>
    <property type="match status" value="1"/>
</dbReference>
<dbReference type="EMBL" id="BMGP01000002">
    <property type="protein sequence ID" value="GGF22295.1"/>
    <property type="molecule type" value="Genomic_DNA"/>
</dbReference>
<dbReference type="PRINTS" id="PR00067">
    <property type="entry name" value="CATALASE"/>
</dbReference>
<dbReference type="InterPro" id="IPR010582">
    <property type="entry name" value="Catalase_immune_responsive"/>
</dbReference>
<dbReference type="GO" id="GO:0020037">
    <property type="term" value="F:heme binding"/>
    <property type="evidence" value="ECO:0007669"/>
    <property type="project" value="InterPro"/>
</dbReference>
<name>A0A917B5J5_9MICO</name>
<evidence type="ECO:0000259" key="8">
    <source>
        <dbReference type="SMART" id="SM01060"/>
    </source>
</evidence>
<evidence type="ECO:0000256" key="4">
    <source>
        <dbReference type="ARBA" id="ARBA00022723"/>
    </source>
</evidence>
<keyword evidence="3" id="KW-0349">Heme</keyword>
<dbReference type="PANTHER" id="PTHR11465:SF9">
    <property type="entry name" value="CATALASE"/>
    <property type="match status" value="1"/>
</dbReference>
<keyword evidence="2" id="KW-0575">Peroxidase</keyword>
<evidence type="ECO:0000256" key="5">
    <source>
        <dbReference type="ARBA" id="ARBA00023002"/>
    </source>
</evidence>
<evidence type="ECO:0000256" key="2">
    <source>
        <dbReference type="ARBA" id="ARBA00022559"/>
    </source>
</evidence>
<dbReference type="PROSITE" id="PS51402">
    <property type="entry name" value="CATALASE_3"/>
    <property type="match status" value="1"/>
</dbReference>
<feature type="domain" description="Catalase core" evidence="8">
    <location>
        <begin position="2"/>
        <end position="342"/>
    </location>
</feature>
<evidence type="ECO:0000256" key="1">
    <source>
        <dbReference type="ARBA" id="ARBA00005329"/>
    </source>
</evidence>
<dbReference type="Pfam" id="PF00199">
    <property type="entry name" value="Catalase"/>
    <property type="match status" value="1"/>
</dbReference>
<evidence type="ECO:0000256" key="7">
    <source>
        <dbReference type="ARBA" id="ARBA00023324"/>
    </source>
</evidence>
<evidence type="ECO:0000313" key="10">
    <source>
        <dbReference type="Proteomes" id="UP000598775"/>
    </source>
</evidence>
<dbReference type="GO" id="GO:0046872">
    <property type="term" value="F:metal ion binding"/>
    <property type="evidence" value="ECO:0007669"/>
    <property type="project" value="UniProtKB-KW"/>
</dbReference>
<dbReference type="GO" id="GO:0042744">
    <property type="term" value="P:hydrogen peroxide catabolic process"/>
    <property type="evidence" value="ECO:0007669"/>
    <property type="project" value="UniProtKB-KW"/>
</dbReference>